<dbReference type="PANTHER" id="PTHR11082">
    <property type="entry name" value="TRNA-DIHYDROURIDINE SYNTHASE"/>
    <property type="match status" value="1"/>
</dbReference>
<feature type="binding site" evidence="7">
    <location>
        <begin position="20"/>
        <end position="22"/>
    </location>
    <ligand>
        <name>FMN</name>
        <dbReference type="ChEBI" id="CHEBI:58210"/>
    </ligand>
</feature>
<proteinExistence type="predicted"/>
<keyword evidence="5" id="KW-0560">Oxidoreductase</keyword>
<evidence type="ECO:0000313" key="10">
    <source>
        <dbReference type="Proteomes" id="UP000053676"/>
    </source>
</evidence>
<reference evidence="10" key="1">
    <citation type="journal article" date="2014" name="Nat. Genet.">
        <title>Genome of the human hookworm Necator americanus.</title>
        <authorList>
            <person name="Tang Y.T."/>
            <person name="Gao X."/>
            <person name="Rosa B.A."/>
            <person name="Abubucker S."/>
            <person name="Hallsworth-Pepin K."/>
            <person name="Martin J."/>
            <person name="Tyagi R."/>
            <person name="Heizer E."/>
            <person name="Zhang X."/>
            <person name="Bhonagiri-Palsikar V."/>
            <person name="Minx P."/>
            <person name="Warren W.C."/>
            <person name="Wang Q."/>
            <person name="Zhan B."/>
            <person name="Hotez P.J."/>
            <person name="Sternberg P.W."/>
            <person name="Dougall A."/>
            <person name="Gaze S.T."/>
            <person name="Mulvenna J."/>
            <person name="Sotillo J."/>
            <person name="Ranganathan S."/>
            <person name="Rabelo E.M."/>
            <person name="Wilson R.K."/>
            <person name="Felgner P.L."/>
            <person name="Bethony J."/>
            <person name="Hawdon J.M."/>
            <person name="Gasser R.B."/>
            <person name="Loukas A."/>
            <person name="Mitreva M."/>
        </authorList>
    </citation>
    <scope>NUCLEOTIDE SEQUENCE [LARGE SCALE GENOMIC DNA]</scope>
</reference>
<keyword evidence="4" id="KW-0819">tRNA processing</keyword>
<gene>
    <name evidence="9" type="ORF">NECAME_15678</name>
</gene>
<dbReference type="OMA" id="QRPHHDI"/>
<feature type="non-terminal residue" evidence="9">
    <location>
        <position position="352"/>
    </location>
</feature>
<feature type="domain" description="DUS-like FMN-binding" evidence="8">
    <location>
        <begin position="18"/>
        <end position="163"/>
    </location>
</feature>
<keyword evidence="7" id="KW-0547">Nucleotide-binding</keyword>
<sequence>MKNSNDLTNDSRKPKFYLAPMVRYSKLAFRQLVRLYDVDCCYTPMIYAKNFLESEECRSSEFSTIPDDRPLIVQFASDDPFIFGSAAELVYRYATGVDLNCGCPKSDVRAKGFGSFLLNQPDLLGDIVRQCRARISDPDFTISLKIRVQYPLQRTVDLCRKVQISDSCHYVQHYTCSYMRRKIGGLLGSSAVPPTLTRRYFASAEKAGVSHLTVHGRTPHMRSEPVDYDAIRLVKESVAVPVIANGGITQRMQALDIAEKTGVDGVMAANGLLHNPALFAGYEYTPAICVRDFLRLSANHGLPLQLFQQHVIYMLRNLITPSQRRVLHQLSSRPAIEEFLDNVLSINDIHYL</sequence>
<dbReference type="CDD" id="cd02801">
    <property type="entry name" value="DUS_like_FMN"/>
    <property type="match status" value="1"/>
</dbReference>
<name>W2SGM8_NECAM</name>
<dbReference type="PANTHER" id="PTHR11082:SF31">
    <property type="entry name" value="TRNA-DIHYDROURIDINE(20A_20B) SYNTHASE [NAD(P)+]-LIKE"/>
    <property type="match status" value="1"/>
</dbReference>
<dbReference type="EMBL" id="KI669214">
    <property type="protein sequence ID" value="ETN68708.1"/>
    <property type="molecule type" value="Genomic_DNA"/>
</dbReference>
<evidence type="ECO:0000259" key="8">
    <source>
        <dbReference type="Pfam" id="PF01207"/>
    </source>
</evidence>
<dbReference type="GO" id="GO:0017150">
    <property type="term" value="F:tRNA dihydrouridine synthase activity"/>
    <property type="evidence" value="ECO:0007669"/>
    <property type="project" value="InterPro"/>
</dbReference>
<dbReference type="OrthoDB" id="9977870at2759"/>
<dbReference type="Proteomes" id="UP000053676">
    <property type="component" value="Unassembled WGS sequence"/>
</dbReference>
<evidence type="ECO:0000256" key="1">
    <source>
        <dbReference type="ARBA" id="ARBA00001917"/>
    </source>
</evidence>
<evidence type="ECO:0000256" key="4">
    <source>
        <dbReference type="ARBA" id="ARBA00022694"/>
    </source>
</evidence>
<evidence type="ECO:0000313" key="9">
    <source>
        <dbReference type="EMBL" id="ETN68708.1"/>
    </source>
</evidence>
<feature type="binding site" evidence="7">
    <location>
        <begin position="245"/>
        <end position="247"/>
    </location>
    <ligand>
        <name>FMN</name>
        <dbReference type="ChEBI" id="CHEBI:58210"/>
    </ligand>
</feature>
<dbReference type="Gene3D" id="3.20.20.70">
    <property type="entry name" value="Aldolase class I"/>
    <property type="match status" value="1"/>
</dbReference>
<dbReference type="InterPro" id="IPR018517">
    <property type="entry name" value="tRNA_hU_synthase_CS"/>
</dbReference>
<dbReference type="PIRSF" id="PIRSF006621">
    <property type="entry name" value="Dus"/>
    <property type="match status" value="1"/>
</dbReference>
<organism evidence="9 10">
    <name type="scientific">Necator americanus</name>
    <name type="common">Human hookworm</name>
    <dbReference type="NCBI Taxonomy" id="51031"/>
    <lineage>
        <taxon>Eukaryota</taxon>
        <taxon>Metazoa</taxon>
        <taxon>Ecdysozoa</taxon>
        <taxon>Nematoda</taxon>
        <taxon>Chromadorea</taxon>
        <taxon>Rhabditida</taxon>
        <taxon>Rhabditina</taxon>
        <taxon>Rhabditomorpha</taxon>
        <taxon>Strongyloidea</taxon>
        <taxon>Ancylostomatidae</taxon>
        <taxon>Bunostominae</taxon>
        <taxon>Necator</taxon>
    </lineage>
</organism>
<dbReference type="GO" id="GO:0050660">
    <property type="term" value="F:flavin adenine dinucleotide binding"/>
    <property type="evidence" value="ECO:0007669"/>
    <property type="project" value="InterPro"/>
</dbReference>
<comment type="cofactor">
    <cofactor evidence="1 7">
        <name>FMN</name>
        <dbReference type="ChEBI" id="CHEBI:58210"/>
    </cofactor>
</comment>
<dbReference type="InterPro" id="IPR001269">
    <property type="entry name" value="DUS_fam"/>
</dbReference>
<keyword evidence="3 7" id="KW-0288">FMN</keyword>
<feature type="binding site" evidence="7">
    <location>
        <position position="74"/>
    </location>
    <ligand>
        <name>FMN</name>
        <dbReference type="ChEBI" id="CHEBI:58210"/>
    </ligand>
</feature>
<dbReference type="STRING" id="51031.W2SGM8"/>
<dbReference type="SUPFAM" id="SSF51395">
    <property type="entry name" value="FMN-linked oxidoreductases"/>
    <property type="match status" value="1"/>
</dbReference>
<dbReference type="Pfam" id="PF01207">
    <property type="entry name" value="Dus"/>
    <property type="match status" value="2"/>
</dbReference>
<dbReference type="InterPro" id="IPR035587">
    <property type="entry name" value="DUS-like_FMN-bd"/>
</dbReference>
<feature type="active site" description="Proton donor" evidence="6">
    <location>
        <position position="103"/>
    </location>
</feature>
<keyword evidence="10" id="KW-1185">Reference proteome</keyword>
<evidence type="ECO:0000256" key="2">
    <source>
        <dbReference type="ARBA" id="ARBA00022630"/>
    </source>
</evidence>
<dbReference type="PROSITE" id="PS01136">
    <property type="entry name" value="UPF0034"/>
    <property type="match status" value="1"/>
</dbReference>
<evidence type="ECO:0000256" key="6">
    <source>
        <dbReference type="PIRSR" id="PIRSR006621-1"/>
    </source>
</evidence>
<dbReference type="InterPro" id="IPR013785">
    <property type="entry name" value="Aldolase_TIM"/>
</dbReference>
<keyword evidence="2" id="KW-0285">Flavoprotein</keyword>
<dbReference type="AlphaFoldDB" id="W2SGM8"/>
<feature type="binding site" evidence="7">
    <location>
        <position position="215"/>
    </location>
    <ligand>
        <name>FMN</name>
        <dbReference type="ChEBI" id="CHEBI:58210"/>
    </ligand>
</feature>
<evidence type="ECO:0000256" key="5">
    <source>
        <dbReference type="ARBA" id="ARBA00023002"/>
    </source>
</evidence>
<evidence type="ECO:0000256" key="3">
    <source>
        <dbReference type="ARBA" id="ARBA00022643"/>
    </source>
</evidence>
<accession>W2SGM8</accession>
<feature type="domain" description="DUS-like FMN-binding" evidence="8">
    <location>
        <begin position="202"/>
        <end position="318"/>
    </location>
</feature>
<protein>
    <submittedName>
        <fullName evidence="9">Dihydrouridine synthase</fullName>
    </submittedName>
</protein>
<dbReference type="KEGG" id="nai:NECAME_15678"/>
<evidence type="ECO:0000256" key="7">
    <source>
        <dbReference type="PIRSR" id="PIRSR006621-2"/>
    </source>
</evidence>